<sequence>MRIITVSKTLNGSLIAQLASLYNTLKQLKQDESVNFDLCDIKWACPLLILPLSAYIQSTGSTMTADKCEINGYLSNVDFPDGIDSVSEFQKIIQSRKSYIPISVLRREAGENREKLESMFAAMIFNVLDKALPNAKNAIYYPIGELVGNIFEHSKQNTGYIFGQTYPRKDYLDICIVDRGRGLQKAYQEEKKLIISDEESIKEVMKGNSVKPNKERGYGVRTSRNVVCDGLGGQFILISGSAALISVKNRNQLVNLNGFYWPGVIIAYRIPKPHKPLDITPFLE</sequence>
<evidence type="ECO:0000313" key="2">
    <source>
        <dbReference type="Proteomes" id="UP000177250"/>
    </source>
</evidence>
<dbReference type="AlphaFoldDB" id="A0A1G1YN27"/>
<proteinExistence type="predicted"/>
<name>A0A1G1YN27_9BACT</name>
<dbReference type="Gene3D" id="3.30.565.10">
    <property type="entry name" value="Histidine kinase-like ATPase, C-terminal domain"/>
    <property type="match status" value="1"/>
</dbReference>
<organism evidence="1 2">
    <name type="scientific">Candidatus Buchananbacteria bacterium RIFCSPLOWO2_01_FULL_45_31</name>
    <dbReference type="NCBI Taxonomy" id="1797545"/>
    <lineage>
        <taxon>Bacteria</taxon>
        <taxon>Candidatus Buchananiibacteriota</taxon>
    </lineage>
</organism>
<dbReference type="Proteomes" id="UP000177250">
    <property type="component" value="Unassembled WGS sequence"/>
</dbReference>
<dbReference type="SUPFAM" id="SSF55874">
    <property type="entry name" value="ATPase domain of HSP90 chaperone/DNA topoisomerase II/histidine kinase"/>
    <property type="match status" value="1"/>
</dbReference>
<dbReference type="STRING" id="1797545.A3B15_02900"/>
<protein>
    <recommendedName>
        <fullName evidence="3">Histidine kinase/HSP90-like ATPase domain-containing protein</fullName>
    </recommendedName>
</protein>
<dbReference type="InterPro" id="IPR036890">
    <property type="entry name" value="HATPase_C_sf"/>
</dbReference>
<evidence type="ECO:0000313" key="1">
    <source>
        <dbReference type="EMBL" id="OGY53206.1"/>
    </source>
</evidence>
<reference evidence="1 2" key="1">
    <citation type="journal article" date="2016" name="Nat. Commun.">
        <title>Thousands of microbial genomes shed light on interconnected biogeochemical processes in an aquifer system.</title>
        <authorList>
            <person name="Anantharaman K."/>
            <person name="Brown C.T."/>
            <person name="Hug L.A."/>
            <person name="Sharon I."/>
            <person name="Castelle C.J."/>
            <person name="Probst A.J."/>
            <person name="Thomas B.C."/>
            <person name="Singh A."/>
            <person name="Wilkins M.J."/>
            <person name="Karaoz U."/>
            <person name="Brodie E.L."/>
            <person name="Williams K.H."/>
            <person name="Hubbard S.S."/>
            <person name="Banfield J.F."/>
        </authorList>
    </citation>
    <scope>NUCLEOTIDE SEQUENCE [LARGE SCALE GENOMIC DNA]</scope>
</reference>
<gene>
    <name evidence="1" type="ORF">A3B15_02900</name>
</gene>
<comment type="caution">
    <text evidence="1">The sequence shown here is derived from an EMBL/GenBank/DDBJ whole genome shotgun (WGS) entry which is preliminary data.</text>
</comment>
<evidence type="ECO:0008006" key="3">
    <source>
        <dbReference type="Google" id="ProtNLM"/>
    </source>
</evidence>
<accession>A0A1G1YN27</accession>
<dbReference type="EMBL" id="MHIO01000035">
    <property type="protein sequence ID" value="OGY53206.1"/>
    <property type="molecule type" value="Genomic_DNA"/>
</dbReference>